<dbReference type="SUPFAM" id="SSF55729">
    <property type="entry name" value="Acyl-CoA N-acyltransferases (Nat)"/>
    <property type="match status" value="1"/>
</dbReference>
<dbReference type="Proteomes" id="UP000298595">
    <property type="component" value="Plasmid p7"/>
</dbReference>
<comment type="catalytic activity">
    <reaction evidence="4">
        <text>L-methionine sulfone + acetyl-CoA = N-acetyl-L-methionine sulfone + CoA + H(+)</text>
        <dbReference type="Rhea" id="RHEA:47656"/>
        <dbReference type="ChEBI" id="CHEBI:15378"/>
        <dbReference type="ChEBI" id="CHEBI:57287"/>
        <dbReference type="ChEBI" id="CHEBI:57288"/>
        <dbReference type="ChEBI" id="CHEBI:87824"/>
        <dbReference type="ChEBI" id="CHEBI:87825"/>
    </reaction>
</comment>
<name>A0A4D8PPM7_9PROT</name>
<dbReference type="GO" id="GO:0016747">
    <property type="term" value="F:acyltransferase activity, transferring groups other than amino-acyl groups"/>
    <property type="evidence" value="ECO:0007669"/>
    <property type="project" value="InterPro"/>
</dbReference>
<dbReference type="PANTHER" id="PTHR43072:SF23">
    <property type="entry name" value="UPF0039 PROTEIN C11D3.02C"/>
    <property type="match status" value="1"/>
</dbReference>
<reference evidence="6 7" key="1">
    <citation type="submission" date="2018-09" db="EMBL/GenBank/DDBJ databases">
        <title>Whole genome based analysis of evolution and adaptive divergence in Indian and Brazilian strains of Azospirillum brasilense.</title>
        <authorList>
            <person name="Singh C."/>
            <person name="Tripathi A.K."/>
        </authorList>
    </citation>
    <scope>NUCLEOTIDE SEQUENCE [LARGE SCALE GENOMIC DNA]</scope>
    <source>
        <strain evidence="6 7">MTCC4035</strain>
        <plasmid evidence="6 7">p7</plasmid>
    </source>
</reference>
<comment type="catalytic activity">
    <reaction evidence="3">
        <text>L-methionine sulfoximine + acetyl-CoA = N-acetyl-L-methionine sulfoximine + CoA + H(+)</text>
        <dbReference type="Rhea" id="RHEA:47660"/>
        <dbReference type="ChEBI" id="CHEBI:15378"/>
        <dbReference type="ChEBI" id="CHEBI:57287"/>
        <dbReference type="ChEBI" id="CHEBI:57288"/>
        <dbReference type="ChEBI" id="CHEBI:87826"/>
        <dbReference type="ChEBI" id="CHEBI:87827"/>
    </reaction>
</comment>
<accession>A0A4D8PPM7</accession>
<evidence type="ECO:0000259" key="5">
    <source>
        <dbReference type="PROSITE" id="PS51186"/>
    </source>
</evidence>
<feature type="domain" description="N-acetyltransferase" evidence="5">
    <location>
        <begin position="2"/>
        <end position="164"/>
    </location>
</feature>
<evidence type="ECO:0000256" key="2">
    <source>
        <dbReference type="ARBA" id="ARBA00023315"/>
    </source>
</evidence>
<proteinExistence type="predicted"/>
<dbReference type="CDD" id="cd04301">
    <property type="entry name" value="NAT_SF"/>
    <property type="match status" value="1"/>
</dbReference>
<keyword evidence="1 6" id="KW-0808">Transferase</keyword>
<geneLocation type="plasmid" evidence="6 7">
    <name>p7</name>
</geneLocation>
<dbReference type="AlphaFoldDB" id="A0A4D8PPM7"/>
<dbReference type="RefSeq" id="WP_137119146.1">
    <property type="nucleotide sequence ID" value="NZ_CP032328.1"/>
</dbReference>
<keyword evidence="2" id="KW-0012">Acyltransferase</keyword>
<protein>
    <submittedName>
        <fullName evidence="6">N-acetyltransferase family protein</fullName>
    </submittedName>
</protein>
<dbReference type="PANTHER" id="PTHR43072">
    <property type="entry name" value="N-ACETYLTRANSFERASE"/>
    <property type="match status" value="1"/>
</dbReference>
<evidence type="ECO:0000256" key="1">
    <source>
        <dbReference type="ARBA" id="ARBA00022679"/>
    </source>
</evidence>
<organism evidence="6 7">
    <name type="scientific">Azospirillum argentinense</name>
    <dbReference type="NCBI Taxonomy" id="2970906"/>
    <lineage>
        <taxon>Bacteria</taxon>
        <taxon>Pseudomonadati</taxon>
        <taxon>Pseudomonadota</taxon>
        <taxon>Alphaproteobacteria</taxon>
        <taxon>Rhodospirillales</taxon>
        <taxon>Azospirillaceae</taxon>
        <taxon>Azospirillum</taxon>
    </lineage>
</organism>
<dbReference type="Pfam" id="PF00583">
    <property type="entry name" value="Acetyltransf_1"/>
    <property type="match status" value="1"/>
</dbReference>
<dbReference type="InterPro" id="IPR016181">
    <property type="entry name" value="Acyl_CoA_acyltransferase"/>
</dbReference>
<dbReference type="PROSITE" id="PS51186">
    <property type="entry name" value="GNAT"/>
    <property type="match status" value="1"/>
</dbReference>
<dbReference type="Gene3D" id="3.40.630.30">
    <property type="match status" value="1"/>
</dbReference>
<dbReference type="FunFam" id="3.40.630.30:FF:000026">
    <property type="entry name" value="Phosphinothricin acetyltransferase"/>
    <property type="match status" value="1"/>
</dbReference>
<dbReference type="KEGG" id="aare:D3093_34965"/>
<evidence type="ECO:0000313" key="6">
    <source>
        <dbReference type="EMBL" id="QCO00454.1"/>
    </source>
</evidence>
<evidence type="ECO:0000313" key="7">
    <source>
        <dbReference type="Proteomes" id="UP000298595"/>
    </source>
</evidence>
<gene>
    <name evidence="6" type="ORF">D3093_34965</name>
</gene>
<keyword evidence="6" id="KW-0614">Plasmid</keyword>
<evidence type="ECO:0000256" key="4">
    <source>
        <dbReference type="ARBA" id="ARBA00051334"/>
    </source>
</evidence>
<sequence length="171" mass="18695">MTTVRDATEADLPRILEITNEAIANTTAVWSLVPATLESRKAWMLDRQSRGFPILVADQDGAVLGFASYGDYRPWDGYLHTVEHSIYVHPDAQGRGVGRALLAALVERAEAQGKHAMVAGIEAGNTASIALHRRAGFEEAGQLRQVGRKFGRWLDLLFMQKLFPGPANPDG</sequence>
<evidence type="ECO:0000256" key="3">
    <source>
        <dbReference type="ARBA" id="ARBA00050603"/>
    </source>
</evidence>
<dbReference type="InterPro" id="IPR000182">
    <property type="entry name" value="GNAT_dom"/>
</dbReference>
<dbReference type="EMBL" id="CP032328">
    <property type="protein sequence ID" value="QCO00454.1"/>
    <property type="molecule type" value="Genomic_DNA"/>
</dbReference>